<evidence type="ECO:0000313" key="1">
    <source>
        <dbReference type="EMBL" id="SCV73609.1"/>
    </source>
</evidence>
<dbReference type="EMBL" id="FMSP01000019">
    <property type="protein sequence ID" value="SCV73609.1"/>
    <property type="molecule type" value="Genomic_DNA"/>
</dbReference>
<proteinExistence type="predicted"/>
<dbReference type="Proteomes" id="UP000198372">
    <property type="component" value="Unassembled WGS sequence"/>
</dbReference>
<dbReference type="AlphaFoldDB" id="A0A238FLF7"/>
<name>A0A238FLF7_9BASI</name>
<sequence>MASTRKPVAVTTSELPAALAKLKEMKRTRFHRLSARLPPQPGNVPHIEWPRGELVEYMRLARRVYAHPNYHLAMLEPIDKDERSDNSLLGKASRKT</sequence>
<evidence type="ECO:0000313" key="2">
    <source>
        <dbReference type="Proteomes" id="UP000198372"/>
    </source>
</evidence>
<gene>
    <name evidence="1" type="ORF">BQ2448_6039</name>
</gene>
<protein>
    <submittedName>
        <fullName evidence="1">BQ2448_6039 protein</fullName>
    </submittedName>
</protein>
<organism evidence="1 2">
    <name type="scientific">Microbotryum intermedium</name>
    <dbReference type="NCBI Taxonomy" id="269621"/>
    <lineage>
        <taxon>Eukaryota</taxon>
        <taxon>Fungi</taxon>
        <taxon>Dikarya</taxon>
        <taxon>Basidiomycota</taxon>
        <taxon>Pucciniomycotina</taxon>
        <taxon>Microbotryomycetes</taxon>
        <taxon>Microbotryales</taxon>
        <taxon>Microbotryaceae</taxon>
        <taxon>Microbotryum</taxon>
    </lineage>
</organism>
<accession>A0A238FLF7</accession>
<reference evidence="2" key="1">
    <citation type="submission" date="2016-09" db="EMBL/GenBank/DDBJ databases">
        <authorList>
            <person name="Jeantristanb JTB J.-T."/>
            <person name="Ricardo R."/>
        </authorList>
    </citation>
    <scope>NUCLEOTIDE SEQUENCE [LARGE SCALE GENOMIC DNA]</scope>
</reference>
<keyword evidence="2" id="KW-1185">Reference proteome</keyword>